<dbReference type="OrthoDB" id="2155209at2759"/>
<feature type="coiled-coil region" evidence="1">
    <location>
        <begin position="165"/>
        <end position="199"/>
    </location>
</feature>
<dbReference type="InterPro" id="IPR039496">
    <property type="entry name" value="CCDC92/74_N"/>
</dbReference>
<evidence type="ECO:0000313" key="6">
    <source>
        <dbReference type="Proteomes" id="UP000663832"/>
    </source>
</evidence>
<proteinExistence type="predicted"/>
<dbReference type="Proteomes" id="UP000663832">
    <property type="component" value="Unassembled WGS sequence"/>
</dbReference>
<feature type="compositionally biased region" description="Low complexity" evidence="2">
    <location>
        <begin position="217"/>
        <end position="227"/>
    </location>
</feature>
<dbReference type="Pfam" id="PF14916">
    <property type="entry name" value="CCDC92"/>
    <property type="match status" value="1"/>
</dbReference>
<feature type="compositionally biased region" description="Low complexity" evidence="2">
    <location>
        <begin position="59"/>
        <end position="76"/>
    </location>
</feature>
<feature type="region of interest" description="Disordered" evidence="2">
    <location>
        <begin position="13"/>
        <end position="41"/>
    </location>
</feature>
<evidence type="ECO:0000313" key="4">
    <source>
        <dbReference type="EMBL" id="CAF1100418.1"/>
    </source>
</evidence>
<protein>
    <recommendedName>
        <fullName evidence="3">CCDC92/74 N-terminal domain-containing protein</fullName>
    </recommendedName>
</protein>
<feature type="region of interest" description="Disordered" evidence="2">
    <location>
        <begin position="397"/>
        <end position="416"/>
    </location>
</feature>
<dbReference type="AlphaFoldDB" id="A0A814NYX1"/>
<sequence>MIRQSFVEERISDLHHHALQSSGDSDGEMSKGTSRRLPAPVTTSRIVIKKNTSLIPKGTEPVLSTSSTVSSPTPTVDPRSRIDLLERNLRYVQQQHEITLADLHSEINKLQNENRDLHFRMVNIRLPSGSASKQRKSEVSPNINQLADITQNEPVLAKRLQEVQRVHFEQQIDELRLRLIESEQRNEYLTRQVDELNRVTSNQTPPRTPFGVPVLLPDPNTSPDTSTTHFIDNKMVKSEESQLNEMEYQHLLRISYDKQKQQIHEIARLRAVLREILHAERLSSTSKILVRDCLASTTTSEVSTTGSTDVSTIVNQQQLQSSVAPSTTIEKPSAYRQSTGHRRLSEHRVVLPPIVSGSNTSSLQGANDVLHNSLNPASYHQQQQQLLPKFSETPVARRGRRTQELQRTRLTRNLFH</sequence>
<organism evidence="4 7">
    <name type="scientific">Adineta steineri</name>
    <dbReference type="NCBI Taxonomy" id="433720"/>
    <lineage>
        <taxon>Eukaryota</taxon>
        <taxon>Metazoa</taxon>
        <taxon>Spiralia</taxon>
        <taxon>Gnathifera</taxon>
        <taxon>Rotifera</taxon>
        <taxon>Eurotatoria</taxon>
        <taxon>Bdelloidea</taxon>
        <taxon>Adinetida</taxon>
        <taxon>Adinetidae</taxon>
        <taxon>Adineta</taxon>
    </lineage>
</organism>
<comment type="caution">
    <text evidence="4">The sequence shown here is derived from an EMBL/GenBank/DDBJ whole genome shotgun (WGS) entry which is preliminary data.</text>
</comment>
<name>A0A814NYX1_9BILA</name>
<feature type="coiled-coil region" evidence="1">
    <location>
        <begin position="93"/>
        <end position="120"/>
    </location>
</feature>
<dbReference type="EMBL" id="CAJNOM010000224">
    <property type="protein sequence ID" value="CAF1252767.1"/>
    <property type="molecule type" value="Genomic_DNA"/>
</dbReference>
<dbReference type="Proteomes" id="UP000663877">
    <property type="component" value="Unassembled WGS sequence"/>
</dbReference>
<evidence type="ECO:0000313" key="7">
    <source>
        <dbReference type="Proteomes" id="UP000663877"/>
    </source>
</evidence>
<keyword evidence="1" id="KW-0175">Coiled coil</keyword>
<evidence type="ECO:0000259" key="3">
    <source>
        <dbReference type="Pfam" id="PF14916"/>
    </source>
</evidence>
<gene>
    <name evidence="4" type="ORF">BJG266_LOCUS21321</name>
    <name evidence="5" type="ORF">QVE165_LOCUS28604</name>
</gene>
<feature type="region of interest" description="Disordered" evidence="2">
    <location>
        <begin position="58"/>
        <end position="79"/>
    </location>
</feature>
<keyword evidence="6" id="KW-1185">Reference proteome</keyword>
<feature type="region of interest" description="Disordered" evidence="2">
    <location>
        <begin position="200"/>
        <end position="227"/>
    </location>
</feature>
<evidence type="ECO:0000256" key="2">
    <source>
        <dbReference type="SAM" id="MobiDB-lite"/>
    </source>
</evidence>
<evidence type="ECO:0000313" key="5">
    <source>
        <dbReference type="EMBL" id="CAF1252767.1"/>
    </source>
</evidence>
<reference evidence="4" key="1">
    <citation type="submission" date="2021-02" db="EMBL/GenBank/DDBJ databases">
        <authorList>
            <person name="Nowell W R."/>
        </authorList>
    </citation>
    <scope>NUCLEOTIDE SEQUENCE</scope>
</reference>
<feature type="domain" description="CCDC92/74 N-terminal" evidence="3">
    <location>
        <begin position="80"/>
        <end position="122"/>
    </location>
</feature>
<evidence type="ECO:0000256" key="1">
    <source>
        <dbReference type="SAM" id="Coils"/>
    </source>
</evidence>
<accession>A0A814NYX1</accession>
<dbReference type="EMBL" id="CAJNOI010000126">
    <property type="protein sequence ID" value="CAF1100418.1"/>
    <property type="molecule type" value="Genomic_DNA"/>
</dbReference>